<evidence type="ECO:0000256" key="5">
    <source>
        <dbReference type="ARBA" id="ARBA00022741"/>
    </source>
</evidence>
<evidence type="ECO:0000256" key="1">
    <source>
        <dbReference type="ARBA" id="ARBA00004496"/>
    </source>
</evidence>
<dbReference type="SMART" id="SM01289">
    <property type="entry name" value="PYRIN"/>
    <property type="match status" value="1"/>
</dbReference>
<dbReference type="STRING" id="33528.ENSGAFP00000020157"/>
<gene>
    <name evidence="11" type="ORF">CCH79_00019021</name>
</gene>
<dbReference type="SMART" id="SM01288">
    <property type="entry name" value="FISNA"/>
    <property type="match status" value="1"/>
</dbReference>
<dbReference type="CDD" id="cd08321">
    <property type="entry name" value="Pyrin_ASC-like"/>
    <property type="match status" value="1"/>
</dbReference>
<dbReference type="PRINTS" id="PR01407">
    <property type="entry name" value="BUTYPHLNCDUF"/>
</dbReference>
<feature type="compositionally biased region" description="Polar residues" evidence="7">
    <location>
        <begin position="146"/>
        <end position="173"/>
    </location>
</feature>
<evidence type="ECO:0000259" key="8">
    <source>
        <dbReference type="PROSITE" id="PS50188"/>
    </source>
</evidence>
<evidence type="ECO:0000259" key="10">
    <source>
        <dbReference type="PROSITE" id="PS50837"/>
    </source>
</evidence>
<dbReference type="InterPro" id="IPR004020">
    <property type="entry name" value="DAPIN"/>
</dbReference>
<evidence type="ECO:0000256" key="2">
    <source>
        <dbReference type="ARBA" id="ARBA00022490"/>
    </source>
</evidence>
<feature type="region of interest" description="Disordered" evidence="7">
    <location>
        <begin position="1"/>
        <end position="174"/>
    </location>
</feature>
<dbReference type="Gene3D" id="1.10.533.10">
    <property type="entry name" value="Death Domain, Fas"/>
    <property type="match status" value="1"/>
</dbReference>
<feature type="region of interest" description="Disordered" evidence="7">
    <location>
        <begin position="402"/>
        <end position="423"/>
    </location>
</feature>
<dbReference type="InterPro" id="IPR006574">
    <property type="entry name" value="PRY"/>
</dbReference>
<reference evidence="11 12" key="1">
    <citation type="journal article" date="2018" name="G3 (Bethesda)">
        <title>A High-Quality Reference Genome for the Invasive Mosquitofish Gambusia affinis Using a Chicago Library.</title>
        <authorList>
            <person name="Hoffberg S.L."/>
            <person name="Troendle N.J."/>
            <person name="Glenn T.C."/>
            <person name="Mahmud O."/>
            <person name="Louha S."/>
            <person name="Chalopin D."/>
            <person name="Bennetzen J.L."/>
            <person name="Mauricio R."/>
        </authorList>
    </citation>
    <scope>NUCLEOTIDE SEQUENCE [LARGE SCALE GENOMIC DNA]</scope>
    <source>
        <strain evidence="11">NE01/NJP1002.9</strain>
        <tissue evidence="11">Muscle</tissue>
    </source>
</reference>
<evidence type="ECO:0000259" key="9">
    <source>
        <dbReference type="PROSITE" id="PS50824"/>
    </source>
</evidence>
<dbReference type="InterPro" id="IPR041075">
    <property type="entry name" value="NOD1/2_WH"/>
</dbReference>
<dbReference type="InterPro" id="IPR011029">
    <property type="entry name" value="DEATH-like_dom_sf"/>
</dbReference>
<feature type="domain" description="NACHT" evidence="10">
    <location>
        <begin position="698"/>
        <end position="832"/>
    </location>
</feature>
<keyword evidence="12" id="KW-1185">Reference proteome</keyword>
<dbReference type="SUPFAM" id="SSF52540">
    <property type="entry name" value="P-loop containing nucleoside triphosphate hydrolases"/>
    <property type="match status" value="1"/>
</dbReference>
<dbReference type="SUPFAM" id="SSF49899">
    <property type="entry name" value="Concanavalin A-like lectins/glucanases"/>
    <property type="match status" value="1"/>
</dbReference>
<evidence type="ECO:0008006" key="13">
    <source>
        <dbReference type="Google" id="ProtNLM"/>
    </source>
</evidence>
<feature type="region of interest" description="Disordered" evidence="7">
    <location>
        <begin position="332"/>
        <end position="356"/>
    </location>
</feature>
<dbReference type="Pfam" id="PF02758">
    <property type="entry name" value="PYRIN"/>
    <property type="match status" value="1"/>
</dbReference>
<dbReference type="Gene3D" id="2.60.120.920">
    <property type="match status" value="1"/>
</dbReference>
<keyword evidence="4" id="KW-0677">Repeat</keyword>
<dbReference type="InterPro" id="IPR013320">
    <property type="entry name" value="ConA-like_dom_sf"/>
</dbReference>
<dbReference type="PANTHER" id="PTHR24106">
    <property type="entry name" value="NACHT, LRR AND CARD DOMAINS-CONTAINING"/>
    <property type="match status" value="1"/>
</dbReference>
<accession>A0A315W0M3</accession>
<dbReference type="FunFam" id="3.40.50.300:FF:001524">
    <property type="entry name" value="Si:dkey-126g1.7"/>
    <property type="match status" value="1"/>
</dbReference>
<proteinExistence type="predicted"/>
<dbReference type="CDD" id="cd16040">
    <property type="entry name" value="SPRY_PRY_SNTX"/>
    <property type="match status" value="1"/>
</dbReference>
<dbReference type="InterPro" id="IPR001611">
    <property type="entry name" value="Leu-rich_rpt"/>
</dbReference>
<dbReference type="Pfam" id="PF13516">
    <property type="entry name" value="LRR_6"/>
    <property type="match status" value="4"/>
</dbReference>
<dbReference type="SMART" id="SM00589">
    <property type="entry name" value="PRY"/>
    <property type="match status" value="1"/>
</dbReference>
<dbReference type="Pfam" id="PF05729">
    <property type="entry name" value="NACHT"/>
    <property type="match status" value="1"/>
</dbReference>
<dbReference type="SUPFAM" id="SSF52047">
    <property type="entry name" value="RNI-like"/>
    <property type="match status" value="1"/>
</dbReference>
<dbReference type="Pfam" id="PF13765">
    <property type="entry name" value="PRY"/>
    <property type="match status" value="1"/>
</dbReference>
<keyword evidence="6" id="KW-0067">ATP-binding</keyword>
<evidence type="ECO:0000313" key="11">
    <source>
        <dbReference type="EMBL" id="PWA28297.1"/>
    </source>
</evidence>
<evidence type="ECO:0000256" key="4">
    <source>
        <dbReference type="ARBA" id="ARBA00022737"/>
    </source>
</evidence>
<dbReference type="InterPro" id="IPR007111">
    <property type="entry name" value="NACHT_NTPase"/>
</dbReference>
<dbReference type="EMBL" id="NHOQ01000862">
    <property type="protein sequence ID" value="PWA28297.1"/>
    <property type="molecule type" value="Genomic_DNA"/>
</dbReference>
<name>A0A315W0M3_GAMAF</name>
<evidence type="ECO:0000256" key="6">
    <source>
        <dbReference type="ARBA" id="ARBA00022840"/>
    </source>
</evidence>
<dbReference type="PROSITE" id="PS50837">
    <property type="entry name" value="NACHT"/>
    <property type="match status" value="1"/>
</dbReference>
<dbReference type="InterPro" id="IPR003877">
    <property type="entry name" value="SPRY_dom"/>
</dbReference>
<comment type="caution">
    <text evidence="11">The sequence shown here is derived from an EMBL/GenBank/DDBJ whole genome shotgun (WGS) entry which is preliminary data.</text>
</comment>
<dbReference type="PROSITE" id="PS50824">
    <property type="entry name" value="DAPIN"/>
    <property type="match status" value="1"/>
</dbReference>
<dbReference type="GO" id="GO:0005524">
    <property type="term" value="F:ATP binding"/>
    <property type="evidence" value="ECO:0007669"/>
    <property type="project" value="UniProtKB-KW"/>
</dbReference>
<dbReference type="SMART" id="SM00368">
    <property type="entry name" value="LRR_RI"/>
    <property type="match status" value="5"/>
</dbReference>
<evidence type="ECO:0000313" key="12">
    <source>
        <dbReference type="Proteomes" id="UP000250572"/>
    </source>
</evidence>
<dbReference type="SMART" id="SM00449">
    <property type="entry name" value="SPRY"/>
    <property type="match status" value="1"/>
</dbReference>
<dbReference type="InterPro" id="IPR032675">
    <property type="entry name" value="LRR_dom_sf"/>
</dbReference>
<dbReference type="InterPro" id="IPR027417">
    <property type="entry name" value="P-loop_NTPase"/>
</dbReference>
<dbReference type="Gene3D" id="3.80.10.10">
    <property type="entry name" value="Ribonuclease Inhibitor"/>
    <property type="match status" value="2"/>
</dbReference>
<comment type="subcellular location">
    <subcellularLocation>
        <location evidence="1">Cytoplasm</location>
    </subcellularLocation>
</comment>
<dbReference type="GO" id="GO:0005737">
    <property type="term" value="C:cytoplasm"/>
    <property type="evidence" value="ECO:0007669"/>
    <property type="project" value="UniProtKB-SubCell"/>
</dbReference>
<feature type="compositionally biased region" description="Low complexity" evidence="7">
    <location>
        <begin position="75"/>
        <end position="87"/>
    </location>
</feature>
<feature type="domain" description="Pyrin" evidence="9">
    <location>
        <begin position="514"/>
        <end position="604"/>
    </location>
</feature>
<protein>
    <recommendedName>
        <fullName evidence="13">B30.2/SPRY domain-containing protein</fullName>
    </recommendedName>
</protein>
<feature type="compositionally biased region" description="Basic and acidic residues" evidence="7">
    <location>
        <begin position="33"/>
        <end position="62"/>
    </location>
</feature>
<dbReference type="Gene3D" id="3.40.50.300">
    <property type="entry name" value="P-loop containing nucleotide triphosphate hydrolases"/>
    <property type="match status" value="1"/>
</dbReference>
<keyword evidence="3" id="KW-0433">Leucine-rich repeat</keyword>
<dbReference type="InterPro" id="IPR001870">
    <property type="entry name" value="B30.2/SPRY"/>
</dbReference>
<dbReference type="Pfam" id="PF17779">
    <property type="entry name" value="WHD_NOD2"/>
    <property type="match status" value="1"/>
</dbReference>
<dbReference type="SUPFAM" id="SSF47986">
    <property type="entry name" value="DEATH domain"/>
    <property type="match status" value="1"/>
</dbReference>
<keyword evidence="2" id="KW-0963">Cytoplasm</keyword>
<dbReference type="InterPro" id="IPR051261">
    <property type="entry name" value="NLR"/>
</dbReference>
<keyword evidence="5" id="KW-0547">Nucleotide-binding</keyword>
<feature type="domain" description="B30.2/SPRY" evidence="8">
    <location>
        <begin position="1186"/>
        <end position="1385"/>
    </location>
</feature>
<evidence type="ECO:0000256" key="7">
    <source>
        <dbReference type="SAM" id="MobiDB-lite"/>
    </source>
</evidence>
<dbReference type="InterPro" id="IPR029495">
    <property type="entry name" value="NACHT-assoc"/>
</dbReference>
<sequence>MTQTDISTERYGNGRSGTAPFLGPFQLTTPEPSRTRPEPSRTRPEPSRTRPEPSRTRPEHLSLKQLLDPGQALKQGQTEPGQTGPPGSCSLHAQPGLVLAVSRTRPGSGCEQNQARTGSARFPSDSPHWTTPTDFPGIPEQIPDRFQSSHQSSCHFLTGRSPQNPSRSSSTPQMLPVRTCSVRRAGSGLRFLPQFRNSRGVGALGVEAEQQVQQRLHAQASRLLLLQQQLLQPPQPLLSRHPTRLERSAPPIRLPLPPAPLTASAPPPPRLRFLPRLLAAASPLAPGKHSRHFEPPGCRRVLAALRSVTAGPSRREPNSQQARGCPPCTSALIRPGTQPGVPNLNRLDSGRPSESGRGVQGVYGRFLVSLRRLPRGLVAWRSGGTALKKLQVVTVILAGSGPDQEAARGSAGNDSQSSFLRSRNRSNRCAGLISAELQTRDGVTNTHHASAVHLSRRCRLTCGSGLSWIWIRFLSHSNMLQCGSGSVTESNTNLSDDEEVGPHFNPLSQAKKSAVPTSEELVLRALKDLGDTELKEFKWYLQKSEVLGEFPIIPKSRIDKADRTDTVDQMIQTYCESTLEVTKKVLRKLERNDLVQVLSGQNGEPVSEGFADCQRNLKSRLLTRLQDSVENPKKGGKSKAKEKIFIEMNLTIKESREFSTEHEIRQIESASRNLAKPEKTIRYDDIFKGHPGTGKQIKTVMTTGMAGIGKTVLTQKFTQNWAEDKANQDFHFIFPLSFRELNAVKHKKFKLLELVQQFFPETKEVDISNSKEFQVIFILDGLDESRLPLDFIGNKKVTDPKESASVDVLLTSIIQGTLLPSANIWITTRPTAASQIPSKHVDMVTEVTGFSHAQKLQYFRKKYKDDKLVSKIMPYINTSQSLKALCHMPVCCWITAVVLEDLLKNREEEELPKALAELYIKFLLVQFRQKAVTEAETQWSPSCKEKILTLGKLAYEQLQKGNLVFDRSDLTASGINIKLVSVFTGMFPEIFKEEGEQDQAKVFCFTHLSVQEFLAALLSACDLSQKGIEVVSSVLSSQNSILKELDLSYNNLGDAGVGQLAVGLESTNCSLETLRLSGCKLTWKGCDTLASIISSQCSLRELDVGNNDLMNSGLQSLCGGLENPQCKLETLRISGCQITEDGCHYLVAALNVNPSHLRELDLSYNNPGPTGISLLSGGVKHKMCRLETLKVENCGEQRMKSDGCLIEFDPNTAHRNLQLSDDNRKVTVVREEQPYPDHPDRFDHCCWQLLCRNPLAGRSYWEVKREGPVVVAVSYKRIGRKGPTADCRLGWNDQCWSLVCTERQYSFWHNKKETVYTMPYASLMSCRIGVFVDVPAGIMSFYAVASDEFYHLHTFQTSFTAPVYPAFGFGFGYWSYNSSVSVLEFQCACCVFGVVENLKYFIKLLMTPCWLLQLLLRRGAFTQTKATPTLDL</sequence>
<evidence type="ECO:0000256" key="3">
    <source>
        <dbReference type="ARBA" id="ARBA00022614"/>
    </source>
</evidence>
<dbReference type="Pfam" id="PF14484">
    <property type="entry name" value="FISNA"/>
    <property type="match status" value="1"/>
</dbReference>
<dbReference type="InterPro" id="IPR003879">
    <property type="entry name" value="Butyrophylin_SPRY"/>
</dbReference>
<dbReference type="InterPro" id="IPR043136">
    <property type="entry name" value="B30.2/SPRY_sf"/>
</dbReference>
<dbReference type="Pfam" id="PF00622">
    <property type="entry name" value="SPRY"/>
    <property type="match status" value="1"/>
</dbReference>
<organism evidence="11 12">
    <name type="scientific">Gambusia affinis</name>
    <name type="common">Western mosquitofish</name>
    <name type="synonym">Heterandria affinis</name>
    <dbReference type="NCBI Taxonomy" id="33528"/>
    <lineage>
        <taxon>Eukaryota</taxon>
        <taxon>Metazoa</taxon>
        <taxon>Chordata</taxon>
        <taxon>Craniata</taxon>
        <taxon>Vertebrata</taxon>
        <taxon>Euteleostomi</taxon>
        <taxon>Actinopterygii</taxon>
        <taxon>Neopterygii</taxon>
        <taxon>Teleostei</taxon>
        <taxon>Neoteleostei</taxon>
        <taxon>Acanthomorphata</taxon>
        <taxon>Ovalentaria</taxon>
        <taxon>Atherinomorphae</taxon>
        <taxon>Cyprinodontiformes</taxon>
        <taxon>Poeciliidae</taxon>
        <taxon>Poeciliinae</taxon>
        <taxon>Gambusia</taxon>
    </lineage>
</organism>
<dbReference type="Proteomes" id="UP000250572">
    <property type="component" value="Unassembled WGS sequence"/>
</dbReference>
<dbReference type="PROSITE" id="PS50188">
    <property type="entry name" value="B302_SPRY"/>
    <property type="match status" value="1"/>
</dbReference>